<keyword evidence="2" id="KW-1185">Reference proteome</keyword>
<proteinExistence type="predicted"/>
<gene>
    <name evidence="1" type="ORF">O1G21_06780</name>
</gene>
<dbReference type="Proteomes" id="UP001212821">
    <property type="component" value="Chromosome"/>
</dbReference>
<protein>
    <submittedName>
        <fullName evidence="1">Aminotransferase class IV</fullName>
    </submittedName>
</protein>
<dbReference type="InterPro" id="IPR043132">
    <property type="entry name" value="BCAT-like_C"/>
</dbReference>
<evidence type="ECO:0000313" key="1">
    <source>
        <dbReference type="EMBL" id="WBP85584.1"/>
    </source>
</evidence>
<dbReference type="Gene3D" id="3.20.10.10">
    <property type="entry name" value="D-amino Acid Aminotransferase, subunit A, domain 2"/>
    <property type="match status" value="1"/>
</dbReference>
<name>A0ABY7PZB2_9ACTN</name>
<dbReference type="GO" id="GO:0008483">
    <property type="term" value="F:transaminase activity"/>
    <property type="evidence" value="ECO:0007669"/>
    <property type="project" value="UniProtKB-KW"/>
</dbReference>
<sequence>MEELDERQLGVDEITSLALTGYGHFTTMRVEGGAIRGLGLHFARLARDCRTVFGAELNLDQVSQELCRAVDLTTDDIIVRITVFDPDLSLPHPAGPAAPRILVTTRPAPAVPQGPMRVQPVRHLRQVAGVKHTGLFDSLHLRRAAQLDGFDDALFHGDELGISEGATWNVGFFDGHRVVWPQAEHLPGVTEALLTGIHERCVSRTVTLDQLPAMEAAFATNAAVGVRPISAIGSVPFAADHPILAELRDRYAEIEPEQPR</sequence>
<organism evidence="1 2">
    <name type="scientific">Kitasatospora cathayae</name>
    <dbReference type="NCBI Taxonomy" id="3004092"/>
    <lineage>
        <taxon>Bacteria</taxon>
        <taxon>Bacillati</taxon>
        <taxon>Actinomycetota</taxon>
        <taxon>Actinomycetes</taxon>
        <taxon>Kitasatosporales</taxon>
        <taxon>Streptomycetaceae</taxon>
        <taxon>Kitasatospora</taxon>
    </lineage>
</organism>
<dbReference type="EMBL" id="CP115450">
    <property type="protein sequence ID" value="WBP85584.1"/>
    <property type="molecule type" value="Genomic_DNA"/>
</dbReference>
<evidence type="ECO:0000313" key="2">
    <source>
        <dbReference type="Proteomes" id="UP001212821"/>
    </source>
</evidence>
<dbReference type="RefSeq" id="WP_270141645.1">
    <property type="nucleotide sequence ID" value="NZ_CP115450.1"/>
</dbReference>
<dbReference type="Pfam" id="PF01063">
    <property type="entry name" value="Aminotran_4"/>
    <property type="match status" value="1"/>
</dbReference>
<dbReference type="InterPro" id="IPR036038">
    <property type="entry name" value="Aminotransferase-like"/>
</dbReference>
<dbReference type="InterPro" id="IPR001544">
    <property type="entry name" value="Aminotrans_IV"/>
</dbReference>
<accession>A0ABY7PZB2</accession>
<keyword evidence="1" id="KW-0808">Transferase</keyword>
<dbReference type="InterPro" id="IPR043131">
    <property type="entry name" value="BCAT-like_N"/>
</dbReference>
<dbReference type="Gene3D" id="3.30.470.10">
    <property type="match status" value="1"/>
</dbReference>
<dbReference type="SUPFAM" id="SSF56752">
    <property type="entry name" value="D-aminoacid aminotransferase-like PLP-dependent enzymes"/>
    <property type="match status" value="1"/>
</dbReference>
<dbReference type="NCBIfam" id="NF006734">
    <property type="entry name" value="PRK09266.1"/>
    <property type="match status" value="1"/>
</dbReference>
<keyword evidence="1" id="KW-0032">Aminotransferase</keyword>
<reference evidence="2" key="1">
    <citation type="submission" date="2022-12" db="EMBL/GenBank/DDBJ databases">
        <authorList>
            <person name="Mo P."/>
        </authorList>
    </citation>
    <scope>NUCLEOTIDE SEQUENCE [LARGE SCALE GENOMIC DNA]</scope>
    <source>
        <strain evidence="2">HUAS 3-15</strain>
    </source>
</reference>